<evidence type="ECO:0000313" key="2">
    <source>
        <dbReference type="Ensembl" id="ENSLLEP00000001378.1"/>
    </source>
</evidence>
<name>A0A8C5LSE2_9ANUR</name>
<dbReference type="OrthoDB" id="17255at2759"/>
<dbReference type="PANTHER" id="PTHR14237:SF93">
    <property type="entry name" value="MITOCHONDRIAL AMIDOXIME-REDUCING COMPONENT 1"/>
    <property type="match status" value="1"/>
</dbReference>
<dbReference type="AlphaFoldDB" id="A0A8C5LSE2"/>
<dbReference type="InterPro" id="IPR005303">
    <property type="entry name" value="MOCOS_middle"/>
</dbReference>
<dbReference type="Ensembl" id="ENSLLET00000001445.1">
    <property type="protein sequence ID" value="ENSLLEP00000001378.1"/>
    <property type="gene ID" value="ENSLLEG00000000901.1"/>
</dbReference>
<dbReference type="SUPFAM" id="SSF50800">
    <property type="entry name" value="PK beta-barrel domain-like"/>
    <property type="match status" value="1"/>
</dbReference>
<dbReference type="Pfam" id="PF03473">
    <property type="entry name" value="MOSC"/>
    <property type="match status" value="1"/>
</dbReference>
<dbReference type="GeneTree" id="ENSGT00940000159665"/>
<dbReference type="GO" id="GO:0043546">
    <property type="term" value="F:molybdopterin cofactor binding"/>
    <property type="evidence" value="ECO:0007669"/>
    <property type="project" value="TreeGrafter"/>
</dbReference>
<dbReference type="Pfam" id="PF03476">
    <property type="entry name" value="MOSC_N"/>
    <property type="match status" value="1"/>
</dbReference>
<reference evidence="2" key="1">
    <citation type="submission" date="2025-08" db="UniProtKB">
        <authorList>
            <consortium name="Ensembl"/>
        </authorList>
    </citation>
    <scope>IDENTIFICATION</scope>
</reference>
<dbReference type="PANTHER" id="PTHR14237">
    <property type="entry name" value="MOLYBDOPTERIN COFACTOR SULFURASE MOSC"/>
    <property type="match status" value="1"/>
</dbReference>
<evidence type="ECO:0000259" key="1">
    <source>
        <dbReference type="PROSITE" id="PS51340"/>
    </source>
</evidence>
<dbReference type="InterPro" id="IPR011037">
    <property type="entry name" value="Pyrv_Knase-like_insert_dom_sf"/>
</dbReference>
<feature type="domain" description="MOSC" evidence="1">
    <location>
        <begin position="185"/>
        <end position="343"/>
    </location>
</feature>
<dbReference type="PROSITE" id="PS51340">
    <property type="entry name" value="MOSC"/>
    <property type="match status" value="1"/>
</dbReference>
<dbReference type="InterPro" id="IPR005302">
    <property type="entry name" value="MoCF_Sase_C"/>
</dbReference>
<dbReference type="GO" id="GO:0008940">
    <property type="term" value="F:nitrate reductase activity"/>
    <property type="evidence" value="ECO:0007669"/>
    <property type="project" value="TreeGrafter"/>
</dbReference>
<dbReference type="Proteomes" id="UP000694569">
    <property type="component" value="Unplaced"/>
</dbReference>
<proteinExistence type="predicted"/>
<protein>
    <recommendedName>
        <fullName evidence="1">MOSC domain-containing protein</fullName>
    </recommendedName>
</protein>
<keyword evidence="3" id="KW-1185">Reference proteome</keyword>
<reference evidence="2" key="2">
    <citation type="submission" date="2025-09" db="UniProtKB">
        <authorList>
            <consortium name="Ensembl"/>
        </authorList>
    </citation>
    <scope>IDENTIFICATION</scope>
</reference>
<dbReference type="GO" id="GO:0030151">
    <property type="term" value="F:molybdenum ion binding"/>
    <property type="evidence" value="ECO:0007669"/>
    <property type="project" value="InterPro"/>
</dbReference>
<accession>A0A8C5LSE2</accession>
<dbReference type="GO" id="GO:0030170">
    <property type="term" value="F:pyridoxal phosphate binding"/>
    <property type="evidence" value="ECO:0007669"/>
    <property type="project" value="InterPro"/>
</dbReference>
<dbReference type="GO" id="GO:0042126">
    <property type="term" value="P:nitrate metabolic process"/>
    <property type="evidence" value="ECO:0007669"/>
    <property type="project" value="TreeGrafter"/>
</dbReference>
<dbReference type="SUPFAM" id="SSF141673">
    <property type="entry name" value="MOSC N-terminal domain-like"/>
    <property type="match status" value="1"/>
</dbReference>
<organism evidence="2 3">
    <name type="scientific">Leptobrachium leishanense</name>
    <name type="common">Leishan spiny toad</name>
    <dbReference type="NCBI Taxonomy" id="445787"/>
    <lineage>
        <taxon>Eukaryota</taxon>
        <taxon>Metazoa</taxon>
        <taxon>Chordata</taxon>
        <taxon>Craniata</taxon>
        <taxon>Vertebrata</taxon>
        <taxon>Euteleostomi</taxon>
        <taxon>Amphibia</taxon>
        <taxon>Batrachia</taxon>
        <taxon>Anura</taxon>
        <taxon>Pelobatoidea</taxon>
        <taxon>Megophryidae</taxon>
        <taxon>Leptobrachium</taxon>
    </lineage>
</organism>
<sequence>MSSSPGSHASSLTGAVRSAGQVFPRHGLPLLCAAGVGLTALASWMWWRRKREEILEIKEVGIVSQLLIYPIKSCRPVSVPEADCIKLGLIKGDLRDRHWLVITEDGHMVTGRQEPRIVLISVSVQGDSLCLDAPGMEEKLLVPMSLPKSNKVHDCRVFGVDIQGRDCGEEASRWFTSYFQSGKPYRLVHFEEQTMRPRKAKDSEVLFRDKDVVAYSDASPIMLLSETSLEDLNKRLEEPISMMNFRPCIVVSGCEAFAEDEWHDITVGTCRLKRVMACGRCILTTVNPDTGVLTRKEPLDTLRTFRKSDPTLSHIYKASPLFGQYYAVEQIGRLSVGDPVYQVIYKNPQ</sequence>
<evidence type="ECO:0000313" key="3">
    <source>
        <dbReference type="Proteomes" id="UP000694569"/>
    </source>
</evidence>
<dbReference type="GO" id="GO:0005743">
    <property type="term" value="C:mitochondrial inner membrane"/>
    <property type="evidence" value="ECO:0007669"/>
    <property type="project" value="TreeGrafter"/>
</dbReference>